<dbReference type="EMBL" id="LJSK01000335">
    <property type="protein sequence ID" value="KPI83710.1"/>
    <property type="molecule type" value="Genomic_DNA"/>
</dbReference>
<sequence>MQRSPHPSLEGSQHDDHAPLSGEGGVDVSASSASGGLETLVVSTTIASSSLSTFSQITTAETAELDAGEDEVAASHFALAHPAISGSSGSPQQPYLTSQEAPSSSQTQAPSPRAVPDSPVAVHGASQQAAAESLPVLALKKALLVIDKAASPVGQPGELVAHAPQHVPMGLTVQPSADVEDVDVPAAPPSVGERSAKEPRRVPQSESQVDASPGAVSAPTVSEGAARAVISLKAAAEMMPLQLSPSENGPSPPPVPTSASQAGEASIPPPQLGAAGRSPRDDGHSASLHGEGNNNTPRSNNGTSTAAYLSPRGRTTSLDTTEEEYDDDTAASSRRARSGRHGTDAAYPSAERMGAGGGEGCEEKGRLWSVGWDADGNVGAAEIMQLATQGDAEYERAPPPPRGIPRRRHRAPYRPSNSRLRAPATARLAAGDSRHGAGTSGADDVGSSAGVSPSSPPSLADHRSHLQLPTAAPPLVAVDAPITTHTLEVASTRSSLSLSSPSEVAMPMIRSDGRENAVVNAPGGGGADRERKPFVRVSPLPTRSKMADRHGSWPAELFSGSENGNAEEEGGTPAPQPQLAAPVSPQAEEEIVGETTVFPVAHRAPASTVAPETSIEEVAPVPRRLSEDAARPSTRAPTAAHPTSSPSPPATLVLLSATEEEAAVKVPEGRNASPHRHGSPLPKCPTGHPVQPAAVQQSTLAPASLTPKMPIIVSAKPSFFKSAKRSRATVPPVLSAVEEEHLTGLSAAPQTPLSATNAAEASSSAPTTPQRVTVEDLLLSSPPAVLHALPSSRSPIRARPMVRNTTVAALPPRFSITGSVDTSSTAATSWSQENAALTGPHLSLSGLPVGPVGGAGLPLIMARFANRGPVSVGDSCREHADSGGQRGGHDASSSSRSYSYSYSYTGSYSYESSVDHSSSPRTPTPTPVNVQSSISFSSTEHERDLSDTRVGLTGGLRDAGRSGNGSTTHLGGGAAGGDSSFIELTAYEVVAAAAKKAKDASKINFLRCLCKRPAREQRTWHTEERVVPGAASRLSPAQAAAGGEGTVDTIAVEITTVPTTAQEDDERRVAHTGSAVDLTNVTASAATESNENEDAVGTSLESGSVKEAARAAGSRRDATEEGEGAEGAVTALNEGSEAVRSADLATQEARERADENFEALGSSADISNAAAEAERGTGSEAASATSQLRDSKGKIADAVEVATPLEQPPKPETAAADAVEVAKPEAAAHDTAKEVSASNVDPDDNKGGPSLSMDHHQGEQQQEAPGQTQDGEEGAAEPRAHTPGPSEWKESSDADGLLRDAAASVNVSDGGAGPLREDSSNAPPNLVAPAATAELLDAREDGEVDRPVLAGTAHDAVDSDDAPQHSFAEGASSPSQPTAAEVPPLEPLKAFYVYIEEAPRLLAWDAEPPSACAEAAKEDHDGDEERWEDRLQKEAAATAAAAQAALRHALSDMAVHPPRQCLLVEIHGLHQLSRAVLCPRYAMAGTANPTGTLDYMPTAETAAGVWRGSGCSTRVNREALPLNDTQASLEEVEEEPEWVVMRLAVYSNDRLHLVAAGSTFKLPANGAAMRRCEGLFDASNAQCVAGLGRDSWSDVLIYQVAERHEDDRDGDSSADNAGNISKGIATALPTGPASEGWSAFNTAALYVQLEERRERWVPVEEAGAQPGCAPLQGSGAQPTRRATPLRRGEGDGEVDRVPRIESGASGSVELKTDSKSDAESLLISTNPSTCQHTSCPQYEHPSERAIVEEGERMDMNAAGNEVQGGAERRQRPLRLDEYWSFLAISQPLPMTELQRFTAEGLPVSVHMTVPASALYVQGTPRNEEILSCRVRWVVEPPPSLTCSSLHEGQRNNSNDSAWASLSAAIAQYDRVCREHGDATLLDSCNHKANEGLSDHPRLSPAPPLTVLWETICTPAAALRCYASERGIRDSTAPQRRWGNGLMNAHALSTALPAGPRLPSVCSVVVRCSAAVLLPRQSTLSCAASCGSPLGLSSTYCAPTVLSVTGGLDGFVGRTTAPAATAMGRATLDSRTPMLRYNLDFHALLTREEAPSLLFTVQSAVTPLQVFGFAEFNPFECSEEEQRALGSSAGGVMDRWLPLFAPLEAAVTAAESQERRRRASMSPSLAGDGSEAVAEALTKSGCPVVAGGMSLSGWLHCDVEIVFLGSLSEAAAQRLWNGTQHSLTALDTAAASEVLTGGNGGSTGREMMMDSVVDICVVEAVGLRPLATRLGAPLPPAPLRWDVTSFDVDIAEAQLCTNVYCEVVTLQLDAVQQDYRCRGSSGHMKRNDDAADAAASSVGGHSTQINPVGVGSADEFHAPQQRSAVDVCSLSRGSPGRWSASVKVGGRHEGRAAGTTHTVLPVTTAVAHTNHPRWQHNFRCGLATLNSLYLRVFDRVGTDKKRGGEANAGSGAGHARSPSASLSLLLGTATLSPWMLRCLVASANDGPSRCEGSVWLPLLWTPTTSASPSGGRGRGVVKEGGGLQAYSHAVSNGYVLVQWRRALRYPSPSRFTVADCCVPSPRSNDATFQEGACISVTRRCPPQKALRWSKSAHRLRTCSIDLNTRLLALCGRAAMRFPSEWYDGVPSPQRTRRLTWMSPELAPWLWVHRLRLQWPWLQHTLAMSGGHVRLKVFYLCSSGEQRPLDQFLLVPVSPIVRGGDHYRECRTTPRRVGARPPRRRSAGADEDGEFCAVPTTCLSLNAFHCIPASAPPPLETTFCFPASPYLAFQLWWYPQNAPFVAMGDATSCPPRLLGRGRWRFPSTEVDSYNDGEDSFGSLEKDDGQSEVDDVTSASSLHRFFTLHDADVRLFAEPSVDAPRLVEGGVLRLQLSSVPRLACDVSREAQEERTQNVASTLVSTPPLTSREQASRAAGAFSTGDAQRWRWPDVGTAATLHVQVHNVFWFHHADEAAVAVAAGKMRVAVQEVLRSSTSSPRASACTFPKEESWVLPEDVLNAEVPRVPYAAPGIVTDGGGADCNSDGAWLDVSSRAQCSQSPSVKRASFHASSISIRDARPSRAIKKDEADPNKSVSSPVVELLWAPRRFEWLNGDLPTVALWLLSEEANSDEGGEIAPGERVWGAIRLPRLEAFTANAGVLWLPLFRTYAAASSLGP</sequence>
<feature type="compositionally biased region" description="Low complexity" evidence="1">
    <location>
        <begin position="754"/>
        <end position="768"/>
    </location>
</feature>
<feature type="region of interest" description="Disordered" evidence="1">
    <location>
        <begin position="870"/>
        <end position="896"/>
    </location>
</feature>
<feature type="region of interest" description="Disordered" evidence="1">
    <location>
        <begin position="381"/>
        <end position="462"/>
    </location>
</feature>
<evidence type="ECO:0000313" key="3">
    <source>
        <dbReference type="Proteomes" id="UP000038009"/>
    </source>
</evidence>
<evidence type="ECO:0000256" key="1">
    <source>
        <dbReference type="SAM" id="MobiDB-lite"/>
    </source>
</evidence>
<feature type="compositionally biased region" description="Low complexity" evidence="1">
    <location>
        <begin position="631"/>
        <end position="644"/>
    </location>
</feature>
<feature type="compositionally biased region" description="Basic and acidic residues" evidence="1">
    <location>
        <begin position="1220"/>
        <end position="1233"/>
    </location>
</feature>
<reference evidence="2 3" key="1">
    <citation type="journal article" date="2015" name="PLoS Pathog.">
        <title>Leptomonas seymouri: Adaptations to the Dixenous Life Cycle Analyzed by Genome Sequencing, Transcriptome Profiling and Co-infection with Leishmania donovani.</title>
        <authorList>
            <person name="Kraeva N."/>
            <person name="Butenko A."/>
            <person name="Hlavacova J."/>
            <person name="Kostygov A."/>
            <person name="Myskova J."/>
            <person name="Grybchuk D."/>
            <person name="Lestinova T."/>
            <person name="Votypka J."/>
            <person name="Volf P."/>
            <person name="Opperdoes F."/>
            <person name="Flegontov P."/>
            <person name="Lukes J."/>
            <person name="Yurchenko V."/>
        </authorList>
    </citation>
    <scope>NUCLEOTIDE SEQUENCE [LARGE SCALE GENOMIC DNA]</scope>
    <source>
        <strain evidence="2 3">ATCC 30220</strain>
    </source>
</reference>
<organism evidence="2 3">
    <name type="scientific">Leptomonas seymouri</name>
    <dbReference type="NCBI Taxonomy" id="5684"/>
    <lineage>
        <taxon>Eukaryota</taxon>
        <taxon>Discoba</taxon>
        <taxon>Euglenozoa</taxon>
        <taxon>Kinetoplastea</taxon>
        <taxon>Metakinetoplastina</taxon>
        <taxon>Trypanosomatida</taxon>
        <taxon>Trypanosomatidae</taxon>
        <taxon>Leishmaniinae</taxon>
        <taxon>Leptomonas</taxon>
    </lineage>
</organism>
<feature type="region of interest" description="Disordered" evidence="1">
    <location>
        <begin position="911"/>
        <end position="974"/>
    </location>
</feature>
<feature type="region of interest" description="Disordered" evidence="1">
    <location>
        <begin position="78"/>
        <end position="126"/>
    </location>
</feature>
<feature type="compositionally biased region" description="Acidic residues" evidence="1">
    <location>
        <begin position="320"/>
        <end position="329"/>
    </location>
</feature>
<feature type="region of interest" description="Disordered" evidence="1">
    <location>
        <begin position="1"/>
        <end position="33"/>
    </location>
</feature>
<feature type="compositionally biased region" description="Basic and acidic residues" evidence="1">
    <location>
        <begin position="194"/>
        <end position="203"/>
    </location>
</feature>
<feature type="region of interest" description="Disordered" evidence="1">
    <location>
        <begin position="541"/>
        <end position="589"/>
    </location>
</feature>
<feature type="compositionally biased region" description="Low complexity" evidence="1">
    <location>
        <begin position="911"/>
        <end position="921"/>
    </location>
</feature>
<dbReference type="VEuPathDB" id="TriTrypDB:Lsey_0335_0040"/>
<dbReference type="OrthoDB" id="10681758at2759"/>
<feature type="region of interest" description="Disordered" evidence="1">
    <location>
        <begin position="242"/>
        <end position="364"/>
    </location>
</feature>
<feature type="region of interest" description="Disordered" evidence="1">
    <location>
        <begin position="181"/>
        <end position="223"/>
    </location>
</feature>
<accession>A0A0N1HSM7</accession>
<feature type="region of interest" description="Disordered" evidence="1">
    <location>
        <begin position="1663"/>
        <end position="1715"/>
    </location>
</feature>
<dbReference type="Proteomes" id="UP000038009">
    <property type="component" value="Unassembled WGS sequence"/>
</dbReference>
<feature type="compositionally biased region" description="Low complexity" evidence="1">
    <location>
        <begin position="98"/>
        <end position="114"/>
    </location>
</feature>
<protein>
    <submittedName>
        <fullName evidence="2">Uncharacterized protein</fullName>
    </submittedName>
</protein>
<evidence type="ECO:0000313" key="2">
    <source>
        <dbReference type="EMBL" id="KPI83710.1"/>
    </source>
</evidence>
<feature type="region of interest" description="Disordered" evidence="1">
    <location>
        <begin position="1081"/>
        <end position="1328"/>
    </location>
</feature>
<feature type="compositionally biased region" description="Basic and acidic residues" evidence="1">
    <location>
        <begin position="1686"/>
        <end position="1699"/>
    </location>
</feature>
<name>A0A0N1HSM7_LEPSE</name>
<keyword evidence="3" id="KW-1185">Reference proteome</keyword>
<feature type="compositionally biased region" description="Basic and acidic residues" evidence="1">
    <location>
        <begin position="1287"/>
        <end position="1298"/>
    </location>
</feature>
<feature type="region of interest" description="Disordered" evidence="1">
    <location>
        <begin position="2763"/>
        <end position="2784"/>
    </location>
</feature>
<proteinExistence type="predicted"/>
<feature type="compositionally biased region" description="Low complexity" evidence="1">
    <location>
        <begin position="413"/>
        <end position="430"/>
    </location>
</feature>
<feature type="region of interest" description="Disordered" evidence="1">
    <location>
        <begin position="1355"/>
        <end position="1382"/>
    </location>
</feature>
<feature type="compositionally biased region" description="Polar residues" evidence="1">
    <location>
        <begin position="85"/>
        <end position="97"/>
    </location>
</feature>
<feature type="non-terminal residue" evidence="2">
    <location>
        <position position="3111"/>
    </location>
</feature>
<feature type="region of interest" description="Disordered" evidence="1">
    <location>
        <begin position="744"/>
        <end position="770"/>
    </location>
</feature>
<feature type="compositionally biased region" description="Polar residues" evidence="1">
    <location>
        <begin position="1259"/>
        <end position="1269"/>
    </location>
</feature>
<feature type="compositionally biased region" description="Polar residues" evidence="1">
    <location>
        <begin position="928"/>
        <end position="938"/>
    </location>
</feature>
<feature type="region of interest" description="Disordered" evidence="1">
    <location>
        <begin position="603"/>
        <end position="650"/>
    </location>
</feature>
<comment type="caution">
    <text evidence="2">The sequence shown here is derived from an EMBL/GenBank/DDBJ whole genome shotgun (WGS) entry which is preliminary data.</text>
</comment>
<gene>
    <name evidence="2" type="ORF">ABL78_7251</name>
</gene>
<feature type="region of interest" description="Disordered" evidence="1">
    <location>
        <begin position="2280"/>
        <end position="2301"/>
    </location>
</feature>
<feature type="compositionally biased region" description="Polar residues" evidence="1">
    <location>
        <begin position="292"/>
        <end position="307"/>
    </location>
</feature>